<organism evidence="5 6">
    <name type="scientific">Paenibacillus taihuensis</name>
    <dbReference type="NCBI Taxonomy" id="1156355"/>
    <lineage>
        <taxon>Bacteria</taxon>
        <taxon>Bacillati</taxon>
        <taxon>Bacillota</taxon>
        <taxon>Bacilli</taxon>
        <taxon>Bacillales</taxon>
        <taxon>Paenibacillaceae</taxon>
        <taxon>Paenibacillus</taxon>
    </lineage>
</organism>
<dbReference type="RefSeq" id="WP_245995799.1">
    <property type="nucleotide sequence ID" value="NZ_QTTN01000001.1"/>
</dbReference>
<gene>
    <name evidence="5" type="ORF">A8990_101389</name>
</gene>
<accession>A0A3D9SL13</accession>
<dbReference type="PANTHER" id="PTHR11104:SF0">
    <property type="entry name" value="SPBETA PROPHAGE-DERIVED AMINOGLYCOSIDE N(3')-ACETYLTRANSFERASE-LIKE PROTEIN YOKD"/>
    <property type="match status" value="1"/>
</dbReference>
<dbReference type="SUPFAM" id="SSF110710">
    <property type="entry name" value="TTHA0583/YokD-like"/>
    <property type="match status" value="1"/>
</dbReference>
<dbReference type="InterPro" id="IPR028345">
    <property type="entry name" value="Antibiotic_NAT-like"/>
</dbReference>
<evidence type="ECO:0000256" key="4">
    <source>
        <dbReference type="RuleBase" id="RU365031"/>
    </source>
</evidence>
<comment type="caution">
    <text evidence="5">The sequence shown here is derived from an EMBL/GenBank/DDBJ whole genome shotgun (WGS) entry which is preliminary data.</text>
</comment>
<reference evidence="5 6" key="1">
    <citation type="submission" date="2018-08" db="EMBL/GenBank/DDBJ databases">
        <title>Genomic Encyclopedia of Type Strains, Phase III (KMG-III): the genomes of soil and plant-associated and newly described type strains.</title>
        <authorList>
            <person name="Whitman W."/>
        </authorList>
    </citation>
    <scope>NUCLEOTIDE SEQUENCE [LARGE SCALE GENOMIC DNA]</scope>
    <source>
        <strain evidence="5 6">CGMCC 1.10966</strain>
    </source>
</reference>
<name>A0A3D9SL13_9BACL</name>
<evidence type="ECO:0000313" key="6">
    <source>
        <dbReference type="Proteomes" id="UP000256304"/>
    </source>
</evidence>
<sequence length="268" mass="29317">MERINESAWPVTRTSIAADLSALGVTLGMTLIVHSSLKSMNRWIVGGASAIVLALEDAIGEEGTLVMPTHTGDLSDPAPWQNPAVPEVWWQLIRDEMPAFQPDLTPTRAMGAVVECFRKQDGTLRSCHPQLSFAARGPQAAYITSDHSLANGLGEQSPLAKLYELGASVLLFGVDHGNNTSIHLAEYRAKYAKKHVTNHAPILVDGRREWAALEEINLDADDFDVLGQAFEEETGCVKLGKIGDAVIRIVPVRELVDFGVSWMEQHRE</sequence>
<keyword evidence="2 4" id="KW-0808">Transferase</keyword>
<keyword evidence="4" id="KW-0046">Antibiotic resistance</keyword>
<evidence type="ECO:0000256" key="2">
    <source>
        <dbReference type="ARBA" id="ARBA00022679"/>
    </source>
</evidence>
<dbReference type="GO" id="GO:0046677">
    <property type="term" value="P:response to antibiotic"/>
    <property type="evidence" value="ECO:0007669"/>
    <property type="project" value="UniProtKB-KW"/>
</dbReference>
<proteinExistence type="inferred from homology"/>
<keyword evidence="6" id="KW-1185">Reference proteome</keyword>
<dbReference type="AlphaFoldDB" id="A0A3D9SL13"/>
<evidence type="ECO:0000256" key="3">
    <source>
        <dbReference type="ARBA" id="ARBA00023315"/>
    </source>
</evidence>
<protein>
    <recommendedName>
        <fullName evidence="4">Aminoglycoside N(3)-acetyltransferase</fullName>
        <ecNumber evidence="4">2.3.1.-</ecNumber>
    </recommendedName>
</protein>
<dbReference type="InterPro" id="IPR003679">
    <property type="entry name" value="Amioglycoside_AcTrfase"/>
</dbReference>
<comment type="catalytic activity">
    <reaction evidence="4">
        <text>a 2-deoxystreptamine antibiotic + acetyl-CoA = an N(3)-acetyl-2-deoxystreptamine antibiotic + CoA + H(+)</text>
        <dbReference type="Rhea" id="RHEA:12665"/>
        <dbReference type="ChEBI" id="CHEBI:15378"/>
        <dbReference type="ChEBI" id="CHEBI:57287"/>
        <dbReference type="ChEBI" id="CHEBI:57288"/>
        <dbReference type="ChEBI" id="CHEBI:57921"/>
        <dbReference type="ChEBI" id="CHEBI:77452"/>
        <dbReference type="EC" id="2.3.1.81"/>
    </reaction>
</comment>
<evidence type="ECO:0000313" key="5">
    <source>
        <dbReference type="EMBL" id="REE94593.1"/>
    </source>
</evidence>
<dbReference type="PANTHER" id="PTHR11104">
    <property type="entry name" value="AMINOGLYCOSIDE N3-ACETYLTRANSFERASE"/>
    <property type="match status" value="1"/>
</dbReference>
<keyword evidence="3 4" id="KW-0012">Acyltransferase</keyword>
<dbReference type="EMBL" id="QTTN01000001">
    <property type="protein sequence ID" value="REE94593.1"/>
    <property type="molecule type" value="Genomic_DNA"/>
</dbReference>
<dbReference type="Pfam" id="PF02522">
    <property type="entry name" value="Antibiotic_NAT"/>
    <property type="match status" value="1"/>
</dbReference>
<dbReference type="Proteomes" id="UP000256304">
    <property type="component" value="Unassembled WGS sequence"/>
</dbReference>
<comment type="similarity">
    <text evidence="1 4">Belongs to the antibiotic N-acetyltransferase family.</text>
</comment>
<dbReference type="GO" id="GO:0046353">
    <property type="term" value="F:aminoglycoside 3-N-acetyltransferase activity"/>
    <property type="evidence" value="ECO:0007669"/>
    <property type="project" value="UniProtKB-EC"/>
</dbReference>
<evidence type="ECO:0000256" key="1">
    <source>
        <dbReference type="ARBA" id="ARBA00006383"/>
    </source>
</evidence>
<dbReference type="EC" id="2.3.1.-" evidence="4"/>